<dbReference type="eggNOG" id="KOG0254">
    <property type="taxonomic scope" value="Eukaryota"/>
</dbReference>
<dbReference type="Gene3D" id="1.20.1250.20">
    <property type="entry name" value="MFS general substrate transporter like domains"/>
    <property type="match status" value="1"/>
</dbReference>
<feature type="compositionally biased region" description="Basic and acidic residues" evidence="15">
    <location>
        <begin position="282"/>
        <end position="301"/>
    </location>
</feature>
<evidence type="ECO:0000256" key="12">
    <source>
        <dbReference type="ARBA" id="ARBA00044668"/>
    </source>
</evidence>
<feature type="region of interest" description="Disordered" evidence="15">
    <location>
        <begin position="256"/>
        <end position="301"/>
    </location>
</feature>
<dbReference type="PRINTS" id="PR00171">
    <property type="entry name" value="SUGRTRNSPORT"/>
</dbReference>
<dbReference type="HOGENOM" id="CLU_001265_30_5_1"/>
<dbReference type="InterPro" id="IPR036259">
    <property type="entry name" value="MFS_trans_sf"/>
</dbReference>
<evidence type="ECO:0000256" key="6">
    <source>
        <dbReference type="ARBA" id="ARBA00022989"/>
    </source>
</evidence>
<keyword evidence="4" id="KW-0813">Transport</keyword>
<evidence type="ECO:0000256" key="13">
    <source>
        <dbReference type="ARBA" id="ARBA00044710"/>
    </source>
</evidence>
<accession>I7MDJ1</accession>
<dbReference type="InterPro" id="IPR003663">
    <property type="entry name" value="Sugar/inositol_transpt"/>
</dbReference>
<dbReference type="SUPFAM" id="SSF103473">
    <property type="entry name" value="MFS general substrate transporter"/>
    <property type="match status" value="1"/>
</dbReference>
<feature type="transmembrane region" description="Helical" evidence="16">
    <location>
        <begin position="381"/>
        <end position="401"/>
    </location>
</feature>
<dbReference type="EMBL" id="GG662849">
    <property type="protein sequence ID" value="EAR87705.1"/>
    <property type="molecule type" value="Genomic_DNA"/>
</dbReference>
<feature type="transmembrane region" description="Helical" evidence="16">
    <location>
        <begin position="147"/>
        <end position="168"/>
    </location>
</feature>
<feature type="transmembrane region" description="Helical" evidence="16">
    <location>
        <begin position="90"/>
        <end position="110"/>
    </location>
</feature>
<keyword evidence="7 16" id="KW-0472">Membrane</keyword>
<evidence type="ECO:0000256" key="4">
    <source>
        <dbReference type="ARBA" id="ARBA00022448"/>
    </source>
</evidence>
<dbReference type="InterPro" id="IPR020846">
    <property type="entry name" value="MFS_dom"/>
</dbReference>
<dbReference type="InterPro" id="IPR005828">
    <property type="entry name" value="MFS_sugar_transport-like"/>
</dbReference>
<feature type="transmembrane region" description="Helical" evidence="16">
    <location>
        <begin position="466"/>
        <end position="484"/>
    </location>
</feature>
<dbReference type="KEGG" id="tet:TTHERM_00540250"/>
<comment type="subunit">
    <text evidence="3">Homodimer.</text>
</comment>
<feature type="transmembrane region" description="Helical" evidence="16">
    <location>
        <begin position="188"/>
        <end position="208"/>
    </location>
</feature>
<protein>
    <recommendedName>
        <fullName evidence="14">Hexose transporter 1</fullName>
    </recommendedName>
</protein>
<dbReference type="PANTHER" id="PTHR48020:SF12">
    <property type="entry name" value="PROTON MYO-INOSITOL COTRANSPORTER"/>
    <property type="match status" value="1"/>
</dbReference>
<feature type="transmembrane region" description="Helical" evidence="16">
    <location>
        <begin position="116"/>
        <end position="135"/>
    </location>
</feature>
<feature type="transmembrane region" description="Helical" evidence="16">
    <location>
        <begin position="53"/>
        <end position="78"/>
    </location>
</feature>
<dbReference type="PANTHER" id="PTHR48020">
    <property type="entry name" value="PROTON MYO-INOSITOL COTRANSPORTER"/>
    <property type="match status" value="1"/>
</dbReference>
<dbReference type="OrthoDB" id="6612291at2759"/>
<keyword evidence="6 16" id="KW-1133">Transmembrane helix</keyword>
<organism evidence="18 19">
    <name type="scientific">Tetrahymena thermophila (strain SB210)</name>
    <dbReference type="NCBI Taxonomy" id="312017"/>
    <lineage>
        <taxon>Eukaryota</taxon>
        <taxon>Sar</taxon>
        <taxon>Alveolata</taxon>
        <taxon>Ciliophora</taxon>
        <taxon>Intramacronucleata</taxon>
        <taxon>Oligohymenophorea</taxon>
        <taxon>Hymenostomatida</taxon>
        <taxon>Tetrahymenina</taxon>
        <taxon>Tetrahymenidae</taxon>
        <taxon>Tetrahymena</taxon>
    </lineage>
</organism>
<evidence type="ECO:0000256" key="2">
    <source>
        <dbReference type="ARBA" id="ARBA00010992"/>
    </source>
</evidence>
<evidence type="ECO:0000256" key="14">
    <source>
        <dbReference type="ARBA" id="ARBA00044780"/>
    </source>
</evidence>
<dbReference type="GO" id="GO:0022857">
    <property type="term" value="F:transmembrane transporter activity"/>
    <property type="evidence" value="ECO:0007669"/>
    <property type="project" value="InterPro"/>
</dbReference>
<evidence type="ECO:0000256" key="7">
    <source>
        <dbReference type="ARBA" id="ARBA00023136"/>
    </source>
</evidence>
<comment type="subcellular location">
    <subcellularLocation>
        <location evidence="1">Membrane</location>
        <topology evidence="1">Multi-pass membrane protein</topology>
    </subcellularLocation>
</comment>
<keyword evidence="5 16" id="KW-0812">Transmembrane</keyword>
<evidence type="ECO:0000313" key="18">
    <source>
        <dbReference type="EMBL" id="EAR87705.1"/>
    </source>
</evidence>
<comment type="catalytic activity">
    <reaction evidence="8">
        <text>D-galactose(in) = D-galactose(out)</text>
        <dbReference type="Rhea" id="RHEA:34915"/>
        <dbReference type="ChEBI" id="CHEBI:4139"/>
    </reaction>
    <physiologicalReaction direction="right-to-left" evidence="8">
        <dbReference type="Rhea" id="RHEA:34917"/>
    </physiologicalReaction>
</comment>
<comment type="catalytic activity">
    <reaction evidence="13">
        <text>D-fructose(out) = D-fructose(in)</text>
        <dbReference type="Rhea" id="RHEA:60372"/>
        <dbReference type="ChEBI" id="CHEBI:37721"/>
    </reaction>
    <physiologicalReaction direction="left-to-right" evidence="13">
        <dbReference type="Rhea" id="RHEA:60373"/>
    </physiologicalReaction>
</comment>
<dbReference type="STRING" id="312017.I7MDJ1"/>
<dbReference type="PROSITE" id="PS00217">
    <property type="entry name" value="SUGAR_TRANSPORT_2"/>
    <property type="match status" value="1"/>
</dbReference>
<feature type="transmembrane region" description="Helical" evidence="16">
    <location>
        <begin position="407"/>
        <end position="429"/>
    </location>
</feature>
<dbReference type="OMA" id="MAYSSMP"/>
<dbReference type="RefSeq" id="XP_001007950.1">
    <property type="nucleotide sequence ID" value="XM_001007950.1"/>
</dbReference>
<evidence type="ECO:0000256" key="15">
    <source>
        <dbReference type="SAM" id="MobiDB-lite"/>
    </source>
</evidence>
<feature type="compositionally biased region" description="Polar residues" evidence="15">
    <location>
        <begin position="267"/>
        <end position="281"/>
    </location>
</feature>
<evidence type="ECO:0000256" key="9">
    <source>
        <dbReference type="ARBA" id="ARBA00044648"/>
    </source>
</evidence>
<dbReference type="InterPro" id="IPR005829">
    <property type="entry name" value="Sugar_transporter_CS"/>
</dbReference>
<evidence type="ECO:0000256" key="3">
    <source>
        <dbReference type="ARBA" id="ARBA00011738"/>
    </source>
</evidence>
<comment type="catalytic activity">
    <reaction evidence="9">
        <text>D-glucose(out) = D-glucose(in)</text>
        <dbReference type="Rhea" id="RHEA:60376"/>
        <dbReference type="ChEBI" id="CHEBI:4167"/>
    </reaction>
    <physiologicalReaction direction="left-to-right" evidence="9">
        <dbReference type="Rhea" id="RHEA:60377"/>
    </physiologicalReaction>
</comment>
<dbReference type="GO" id="GO:0016020">
    <property type="term" value="C:membrane"/>
    <property type="evidence" value="ECO:0007669"/>
    <property type="project" value="UniProtKB-SubCell"/>
</dbReference>
<comment type="catalytic activity">
    <reaction evidence="12">
        <text>D-glucosamine(out) = D-glucosamine(in)</text>
        <dbReference type="Rhea" id="RHEA:78423"/>
        <dbReference type="ChEBI" id="CHEBI:58723"/>
    </reaction>
    <physiologicalReaction direction="left-to-right" evidence="12">
        <dbReference type="Rhea" id="RHEA:78424"/>
    </physiologicalReaction>
</comment>
<dbReference type="Proteomes" id="UP000009168">
    <property type="component" value="Unassembled WGS sequence"/>
</dbReference>
<gene>
    <name evidence="18" type="ORF">TTHERM_00540250</name>
</gene>
<feature type="transmembrane region" description="Helical" evidence="16">
    <location>
        <begin position="315"/>
        <end position="336"/>
    </location>
</feature>
<evidence type="ECO:0000256" key="10">
    <source>
        <dbReference type="ARBA" id="ARBA00044656"/>
    </source>
</evidence>
<dbReference type="Pfam" id="PF00083">
    <property type="entry name" value="Sugar_tr"/>
    <property type="match status" value="1"/>
</dbReference>
<dbReference type="GeneID" id="7832542"/>
<name>I7MDJ1_TETTS</name>
<sequence length="522" mass="58837">MQKEININKPRVFAMASNICLASLYFGYNISTYNSVSQVIISLNGWRGTDKETLYPSLITSSLAAGCIISAPVAVNVLKIFKNNLRRASMLLDLLTIIACIVQLVDTHVANLMIGRFIAGMIIGLNCTYVSSFVAEVSPTQLRGITGCINQLLVCFGICVVFLLGLSLPSKQNLIDDPTYDNQVNWRIVVGFPVIFTILRFINFVLFFRYDTPCELYKQGKIKELQSFLRTIYRDESEIDIQVNLIKEQVNATSSSNNKIDTEKAKSNSQNVNPATNSEISSETKHQKNDKNATSDLHEHSEENDYAKKSFNRRWLLGLLMCIGQQLTCINGVNFYSNQIFEDANQADNAYYYSIGLGFIQFFACLVSVFIVDKKGRRPMMLWGTVLLVISLALIAILLSLDLFIPSFLAICLFLIAFSLSQGPLVWAYQGEMLEQKALQINTCVLWIFTLVIGIIFPYMAQGIKAGGTFAIFAAITFIFLIYYKKEFIETKGKSRVEIYRDFCDQIFVKQKEIKQEQINAA</sequence>
<dbReference type="InterPro" id="IPR050814">
    <property type="entry name" value="Myo-inositol_Transporter"/>
</dbReference>
<evidence type="ECO:0000256" key="8">
    <source>
        <dbReference type="ARBA" id="ARBA00044637"/>
    </source>
</evidence>
<reference evidence="19" key="1">
    <citation type="journal article" date="2006" name="PLoS Biol.">
        <title>Macronuclear genome sequence of the ciliate Tetrahymena thermophila, a model eukaryote.</title>
        <authorList>
            <person name="Eisen J.A."/>
            <person name="Coyne R.S."/>
            <person name="Wu M."/>
            <person name="Wu D."/>
            <person name="Thiagarajan M."/>
            <person name="Wortman J.R."/>
            <person name="Badger J.H."/>
            <person name="Ren Q."/>
            <person name="Amedeo P."/>
            <person name="Jones K.M."/>
            <person name="Tallon L.J."/>
            <person name="Delcher A.L."/>
            <person name="Salzberg S.L."/>
            <person name="Silva J.C."/>
            <person name="Haas B.J."/>
            <person name="Majoros W.H."/>
            <person name="Farzad M."/>
            <person name="Carlton J.M."/>
            <person name="Smith R.K. Jr."/>
            <person name="Garg J."/>
            <person name="Pearlman R.E."/>
            <person name="Karrer K.M."/>
            <person name="Sun L."/>
            <person name="Manning G."/>
            <person name="Elde N.C."/>
            <person name="Turkewitz A.P."/>
            <person name="Asai D.J."/>
            <person name="Wilkes D.E."/>
            <person name="Wang Y."/>
            <person name="Cai H."/>
            <person name="Collins K."/>
            <person name="Stewart B.A."/>
            <person name="Lee S.R."/>
            <person name="Wilamowska K."/>
            <person name="Weinberg Z."/>
            <person name="Ruzzo W.L."/>
            <person name="Wloga D."/>
            <person name="Gaertig J."/>
            <person name="Frankel J."/>
            <person name="Tsao C.-C."/>
            <person name="Gorovsky M.A."/>
            <person name="Keeling P.J."/>
            <person name="Waller R.F."/>
            <person name="Patron N.J."/>
            <person name="Cherry J.M."/>
            <person name="Stover N.A."/>
            <person name="Krieger C.J."/>
            <person name="del Toro C."/>
            <person name="Ryder H.F."/>
            <person name="Williamson S.C."/>
            <person name="Barbeau R.A."/>
            <person name="Hamilton E.P."/>
            <person name="Orias E."/>
        </authorList>
    </citation>
    <scope>NUCLEOTIDE SEQUENCE [LARGE SCALE GENOMIC DNA]</scope>
    <source>
        <strain evidence="19">SB210</strain>
    </source>
</reference>
<dbReference type="InParanoid" id="I7MDJ1"/>
<keyword evidence="19" id="KW-1185">Reference proteome</keyword>
<feature type="transmembrane region" description="Helical" evidence="16">
    <location>
        <begin position="351"/>
        <end position="372"/>
    </location>
</feature>
<feature type="transmembrane region" description="Helical" evidence="16">
    <location>
        <begin position="441"/>
        <end position="460"/>
    </location>
</feature>
<evidence type="ECO:0000259" key="17">
    <source>
        <dbReference type="PROSITE" id="PS50850"/>
    </source>
</evidence>
<proteinExistence type="inferred from homology"/>
<comment type="catalytic activity">
    <reaction evidence="10">
        <text>D-xylose(out) = D-xylose(in)</text>
        <dbReference type="Rhea" id="RHEA:78427"/>
        <dbReference type="ChEBI" id="CHEBI:53455"/>
    </reaction>
    <physiologicalReaction direction="left-to-right" evidence="10">
        <dbReference type="Rhea" id="RHEA:78428"/>
    </physiologicalReaction>
</comment>
<evidence type="ECO:0000256" key="5">
    <source>
        <dbReference type="ARBA" id="ARBA00022692"/>
    </source>
</evidence>
<comment type="similarity">
    <text evidence="2">Belongs to the major facilitator superfamily. Sugar transporter (TC 2.A.1.1) family.</text>
</comment>
<feature type="transmembrane region" description="Helical" evidence="16">
    <location>
        <begin position="12"/>
        <end position="33"/>
    </location>
</feature>
<evidence type="ECO:0000256" key="11">
    <source>
        <dbReference type="ARBA" id="ARBA00044662"/>
    </source>
</evidence>
<dbReference type="AlphaFoldDB" id="I7MDJ1"/>
<feature type="domain" description="Major facilitator superfamily (MFS) profile" evidence="17">
    <location>
        <begin position="15"/>
        <end position="492"/>
    </location>
</feature>
<dbReference type="PROSITE" id="PS50850">
    <property type="entry name" value="MFS"/>
    <property type="match status" value="1"/>
</dbReference>
<comment type="catalytic activity">
    <reaction evidence="11">
        <text>D-mannose(out) = D-mannose(in)</text>
        <dbReference type="Rhea" id="RHEA:78391"/>
        <dbReference type="ChEBI" id="CHEBI:4208"/>
    </reaction>
    <physiologicalReaction direction="left-to-right" evidence="11">
        <dbReference type="Rhea" id="RHEA:78392"/>
    </physiologicalReaction>
</comment>
<evidence type="ECO:0000313" key="19">
    <source>
        <dbReference type="Proteomes" id="UP000009168"/>
    </source>
</evidence>
<evidence type="ECO:0000256" key="16">
    <source>
        <dbReference type="SAM" id="Phobius"/>
    </source>
</evidence>
<evidence type="ECO:0000256" key="1">
    <source>
        <dbReference type="ARBA" id="ARBA00004141"/>
    </source>
</evidence>